<sequence>VPEGNKDGSAYVQPATGGGARLPSVGRTNANDSSMQDGVGIQTAVVWCPREILFHRAIGGGSVSRRVKNRADRAEHSTLIDVSNPDRIVRAEINGTRVKKQNTCLCCRSAHRR</sequence>
<dbReference type="Proteomes" id="UP000078540">
    <property type="component" value="Unassembled WGS sequence"/>
</dbReference>
<feature type="region of interest" description="Disordered" evidence="1">
    <location>
        <begin position="1"/>
        <end position="35"/>
    </location>
</feature>
<accession>A0A195AXW6</accession>
<reference evidence="2 3" key="1">
    <citation type="submission" date="2015-09" db="EMBL/GenBank/DDBJ databases">
        <title>Atta colombica WGS genome.</title>
        <authorList>
            <person name="Nygaard S."/>
            <person name="Hu H."/>
            <person name="Boomsma J."/>
            <person name="Zhang G."/>
        </authorList>
    </citation>
    <scope>NUCLEOTIDE SEQUENCE [LARGE SCALE GENOMIC DNA]</scope>
    <source>
        <strain evidence="2">Treedump-2</strain>
        <tissue evidence="2">Whole body</tissue>
    </source>
</reference>
<evidence type="ECO:0000313" key="2">
    <source>
        <dbReference type="EMBL" id="KYM77093.1"/>
    </source>
</evidence>
<organism evidence="2 3">
    <name type="scientific">Atta colombica</name>
    <dbReference type="NCBI Taxonomy" id="520822"/>
    <lineage>
        <taxon>Eukaryota</taxon>
        <taxon>Metazoa</taxon>
        <taxon>Ecdysozoa</taxon>
        <taxon>Arthropoda</taxon>
        <taxon>Hexapoda</taxon>
        <taxon>Insecta</taxon>
        <taxon>Pterygota</taxon>
        <taxon>Neoptera</taxon>
        <taxon>Endopterygota</taxon>
        <taxon>Hymenoptera</taxon>
        <taxon>Apocrita</taxon>
        <taxon>Aculeata</taxon>
        <taxon>Formicoidea</taxon>
        <taxon>Formicidae</taxon>
        <taxon>Myrmicinae</taxon>
        <taxon>Atta</taxon>
    </lineage>
</organism>
<dbReference type="EMBL" id="KQ976703">
    <property type="protein sequence ID" value="KYM77093.1"/>
    <property type="molecule type" value="Genomic_DNA"/>
</dbReference>
<keyword evidence="3" id="KW-1185">Reference proteome</keyword>
<protein>
    <submittedName>
        <fullName evidence="2">Uncharacterized protein</fullName>
    </submittedName>
</protein>
<dbReference type="AlphaFoldDB" id="A0A195AXW6"/>
<gene>
    <name evidence="2" type="ORF">ALC53_12387</name>
</gene>
<feature type="compositionally biased region" description="Polar residues" evidence="1">
    <location>
        <begin position="26"/>
        <end position="35"/>
    </location>
</feature>
<feature type="non-terminal residue" evidence="2">
    <location>
        <position position="1"/>
    </location>
</feature>
<evidence type="ECO:0000313" key="3">
    <source>
        <dbReference type="Proteomes" id="UP000078540"/>
    </source>
</evidence>
<name>A0A195AXW6_9HYME</name>
<proteinExistence type="predicted"/>
<evidence type="ECO:0000256" key="1">
    <source>
        <dbReference type="SAM" id="MobiDB-lite"/>
    </source>
</evidence>